<dbReference type="EMBL" id="VSFF01000011">
    <property type="protein sequence ID" value="TYC11215.1"/>
    <property type="molecule type" value="Genomic_DNA"/>
</dbReference>
<dbReference type="InterPro" id="IPR009057">
    <property type="entry name" value="Homeodomain-like_sf"/>
</dbReference>
<dbReference type="SUPFAM" id="SSF46689">
    <property type="entry name" value="Homeodomain-like"/>
    <property type="match status" value="1"/>
</dbReference>
<evidence type="ECO:0000313" key="6">
    <source>
        <dbReference type="EMBL" id="TYC11215.1"/>
    </source>
</evidence>
<dbReference type="OrthoDB" id="4110300at2"/>
<gene>
    <name evidence="6" type="ORF">FXF65_30220</name>
</gene>
<name>A0A5D0U0Q7_9ACTN</name>
<dbReference type="Proteomes" id="UP000322634">
    <property type="component" value="Unassembled WGS sequence"/>
</dbReference>
<organism evidence="6 7">
    <name type="scientific">Actinomadura syzygii</name>
    <dbReference type="NCBI Taxonomy" id="1427538"/>
    <lineage>
        <taxon>Bacteria</taxon>
        <taxon>Bacillati</taxon>
        <taxon>Actinomycetota</taxon>
        <taxon>Actinomycetes</taxon>
        <taxon>Streptosporangiales</taxon>
        <taxon>Thermomonosporaceae</taxon>
        <taxon>Actinomadura</taxon>
    </lineage>
</organism>
<protein>
    <submittedName>
        <fullName evidence="6">Helix-turn-helix domain-containing protein</fullName>
    </submittedName>
</protein>
<dbReference type="InterPro" id="IPR018060">
    <property type="entry name" value="HTH_AraC"/>
</dbReference>
<comment type="caution">
    <text evidence="6">The sequence shown here is derived from an EMBL/GenBank/DDBJ whole genome shotgun (WGS) entry which is preliminary data.</text>
</comment>
<evidence type="ECO:0000259" key="5">
    <source>
        <dbReference type="PROSITE" id="PS01124"/>
    </source>
</evidence>
<dbReference type="AlphaFoldDB" id="A0A5D0U0Q7"/>
<keyword evidence="2" id="KW-0238">DNA-binding</keyword>
<dbReference type="GO" id="GO:0003700">
    <property type="term" value="F:DNA-binding transcription factor activity"/>
    <property type="evidence" value="ECO:0007669"/>
    <property type="project" value="InterPro"/>
</dbReference>
<dbReference type="Gene3D" id="1.10.10.60">
    <property type="entry name" value="Homeodomain-like"/>
    <property type="match status" value="1"/>
</dbReference>
<proteinExistence type="predicted"/>
<keyword evidence="3" id="KW-0804">Transcription</keyword>
<dbReference type="SMART" id="SM00342">
    <property type="entry name" value="HTH_ARAC"/>
    <property type="match status" value="1"/>
</dbReference>
<keyword evidence="1" id="KW-0805">Transcription regulation</keyword>
<keyword evidence="7" id="KW-1185">Reference proteome</keyword>
<evidence type="ECO:0000256" key="1">
    <source>
        <dbReference type="ARBA" id="ARBA00023015"/>
    </source>
</evidence>
<accession>A0A5D0U0Q7</accession>
<evidence type="ECO:0000256" key="4">
    <source>
        <dbReference type="SAM" id="MobiDB-lite"/>
    </source>
</evidence>
<feature type="region of interest" description="Disordered" evidence="4">
    <location>
        <begin position="1"/>
        <end position="30"/>
    </location>
</feature>
<dbReference type="PANTHER" id="PTHR46796">
    <property type="entry name" value="HTH-TYPE TRANSCRIPTIONAL ACTIVATOR RHAS-RELATED"/>
    <property type="match status" value="1"/>
</dbReference>
<evidence type="ECO:0000256" key="2">
    <source>
        <dbReference type="ARBA" id="ARBA00023125"/>
    </source>
</evidence>
<dbReference type="PROSITE" id="PS51257">
    <property type="entry name" value="PROKAR_LIPOPROTEIN"/>
    <property type="match status" value="1"/>
</dbReference>
<evidence type="ECO:0000313" key="7">
    <source>
        <dbReference type="Proteomes" id="UP000322634"/>
    </source>
</evidence>
<sequence length="144" mass="16285">MSCGSARPSPATWGSSSGSACLPSTGSTRWRRPRWWSSRRCRWSTWSRSWFVRQAQMNSPTFARRFAAHAGTSPSRWLLDQRLGRVRLLLESTDLPIDQISGQSGLGSAANLRRHFTRHVGVTPTDYRRAFRTRNGQGPPDRVV</sequence>
<dbReference type="InterPro" id="IPR050204">
    <property type="entry name" value="AraC_XylS_family_regulators"/>
</dbReference>
<dbReference type="PROSITE" id="PS01124">
    <property type="entry name" value="HTH_ARAC_FAMILY_2"/>
    <property type="match status" value="1"/>
</dbReference>
<dbReference type="GO" id="GO:0043565">
    <property type="term" value="F:sequence-specific DNA binding"/>
    <property type="evidence" value="ECO:0007669"/>
    <property type="project" value="InterPro"/>
</dbReference>
<feature type="domain" description="HTH araC/xylS-type" evidence="5">
    <location>
        <begin position="51"/>
        <end position="130"/>
    </location>
</feature>
<dbReference type="PANTHER" id="PTHR46796:SF13">
    <property type="entry name" value="HTH-TYPE TRANSCRIPTIONAL ACTIVATOR RHAS"/>
    <property type="match status" value="1"/>
</dbReference>
<reference evidence="6 7" key="1">
    <citation type="submission" date="2019-08" db="EMBL/GenBank/DDBJ databases">
        <title>Actinomadura sp. nov. CYP1-5 isolated from mountain soil.</title>
        <authorList>
            <person name="Songsumanus A."/>
            <person name="Kuncharoen N."/>
            <person name="Kudo T."/>
            <person name="Yuki M."/>
            <person name="Igarashi Y."/>
            <person name="Tanasupawat S."/>
        </authorList>
    </citation>
    <scope>NUCLEOTIDE SEQUENCE [LARGE SCALE GENOMIC DNA]</scope>
    <source>
        <strain evidence="6 7">GKU157</strain>
    </source>
</reference>
<dbReference type="Pfam" id="PF12833">
    <property type="entry name" value="HTH_18"/>
    <property type="match status" value="1"/>
</dbReference>
<evidence type="ECO:0000256" key="3">
    <source>
        <dbReference type="ARBA" id="ARBA00023163"/>
    </source>
</evidence>